<sequence length="163" mass="17512">MRRSVMSVLLVMGACESKGEPPPPVVSKAEDAVAHEIVKTAEELANQQPAPIPADTKRAAIDPKALLGTWRIKHLVYIRDGKPLDPEEPVVEGTWSFEEGGRWVKKGGNDLEGTFALTPDRLVISALGSPVEYSVDKVTVSELVVTTAIVDGMGTTTVLDRVP</sequence>
<proteinExistence type="predicted"/>
<evidence type="ECO:0008006" key="3">
    <source>
        <dbReference type="Google" id="ProtNLM"/>
    </source>
</evidence>
<dbReference type="PROSITE" id="PS51257">
    <property type="entry name" value="PROKAR_LIPOPROTEIN"/>
    <property type="match status" value="1"/>
</dbReference>
<reference evidence="1 2" key="1">
    <citation type="submission" date="2022-11" db="EMBL/GenBank/DDBJ databases">
        <title>Minimal conservation of predation-associated metabolite biosynthetic gene clusters underscores biosynthetic potential of Myxococcota including descriptions for ten novel species: Archangium lansinium sp. nov., Myxococcus landrumus sp. nov., Nannocystis bai.</title>
        <authorList>
            <person name="Ahearne A."/>
            <person name="Stevens C."/>
            <person name="Dowd S."/>
        </authorList>
    </citation>
    <scope>NUCLEOTIDE SEQUENCE [LARGE SCALE GENOMIC DNA]</scope>
    <source>
        <strain evidence="1 2">BB15-2</strain>
    </source>
</reference>
<dbReference type="EMBL" id="JAQNDL010000004">
    <property type="protein sequence ID" value="MDC0722926.1"/>
    <property type="molecule type" value="Genomic_DNA"/>
</dbReference>
<name>A0ABT5EDR6_9BACT</name>
<dbReference type="Proteomes" id="UP001221686">
    <property type="component" value="Unassembled WGS sequence"/>
</dbReference>
<evidence type="ECO:0000313" key="2">
    <source>
        <dbReference type="Proteomes" id="UP001221686"/>
    </source>
</evidence>
<gene>
    <name evidence="1" type="ORF">POL25_38915</name>
</gene>
<keyword evidence="2" id="KW-1185">Reference proteome</keyword>
<accession>A0ABT5EDR6</accession>
<comment type="caution">
    <text evidence="1">The sequence shown here is derived from an EMBL/GenBank/DDBJ whole genome shotgun (WGS) entry which is preliminary data.</text>
</comment>
<dbReference type="RefSeq" id="WP_272091464.1">
    <property type="nucleotide sequence ID" value="NZ_JAQNDL010000004.1"/>
</dbReference>
<protein>
    <recommendedName>
        <fullName evidence="3">Lipocalin-like domain-containing protein</fullName>
    </recommendedName>
</protein>
<organism evidence="1 2">
    <name type="scientific">Nannocystis bainbridge</name>
    <dbReference type="NCBI Taxonomy" id="2995303"/>
    <lineage>
        <taxon>Bacteria</taxon>
        <taxon>Pseudomonadati</taxon>
        <taxon>Myxococcota</taxon>
        <taxon>Polyangia</taxon>
        <taxon>Nannocystales</taxon>
        <taxon>Nannocystaceae</taxon>
        <taxon>Nannocystis</taxon>
    </lineage>
</organism>
<evidence type="ECO:0000313" key="1">
    <source>
        <dbReference type="EMBL" id="MDC0722926.1"/>
    </source>
</evidence>